<reference evidence="2 3" key="1">
    <citation type="submission" date="2018-08" db="EMBL/GenBank/DDBJ databases">
        <title>Draft genome sequence of Psychrilyobacter sp. strain SD5 isolated from Black Sea water.</title>
        <authorList>
            <person name="Yadav S."/>
            <person name="Villanueva L."/>
            <person name="Damste J.S.S."/>
        </authorList>
    </citation>
    <scope>NUCLEOTIDE SEQUENCE [LARGE SCALE GENOMIC DNA]</scope>
    <source>
        <strain evidence="2 3">SD5</strain>
    </source>
</reference>
<proteinExistence type="predicted"/>
<feature type="transmembrane region" description="Helical" evidence="1">
    <location>
        <begin position="97"/>
        <end position="119"/>
    </location>
</feature>
<evidence type="ECO:0000256" key="1">
    <source>
        <dbReference type="SAM" id="Phobius"/>
    </source>
</evidence>
<keyword evidence="1" id="KW-0472">Membrane</keyword>
<accession>A0ABX9KHH8</accession>
<feature type="transmembrane region" description="Helical" evidence="1">
    <location>
        <begin position="34"/>
        <end position="53"/>
    </location>
</feature>
<keyword evidence="1" id="KW-1133">Transmembrane helix</keyword>
<sequence length="223" mass="23972">MTGIMINTASIVGAGFIGSLFGKKIDVRYREGTMTALGLVALTIGIGTIAQVFPLIKKPLIFIISLSLGSLLGEWINLEGSIKKFTEKKRGSGMEGLLTCIFLFSLGSMSILGPIQSALNNDNTLLIANAILSGVASFFFASTFGKIISFSAFPLLIIQGSIFFLAKMFSNFITDSFLIEITLLGGIFILVSGLNILKISNIRSLNLLPSLLFPVIFSLFGWL</sequence>
<keyword evidence="1" id="KW-0812">Transmembrane</keyword>
<feature type="transmembrane region" description="Helical" evidence="1">
    <location>
        <begin position="204"/>
        <end position="222"/>
    </location>
</feature>
<dbReference type="Proteomes" id="UP000263486">
    <property type="component" value="Unassembled WGS sequence"/>
</dbReference>
<dbReference type="RefSeq" id="WP_114642037.1">
    <property type="nucleotide sequence ID" value="NZ_JAACIO010000009.1"/>
</dbReference>
<feature type="transmembrane region" description="Helical" evidence="1">
    <location>
        <begin position="176"/>
        <end position="197"/>
    </location>
</feature>
<dbReference type="PANTHER" id="PTHR36111:SF2">
    <property type="entry name" value="INNER MEMBRANE PROTEIN"/>
    <property type="match status" value="1"/>
</dbReference>
<dbReference type="Pfam" id="PF04474">
    <property type="entry name" value="DUF554"/>
    <property type="match status" value="1"/>
</dbReference>
<feature type="transmembrane region" description="Helical" evidence="1">
    <location>
        <begin position="152"/>
        <end position="170"/>
    </location>
</feature>
<dbReference type="EMBL" id="QUAJ01000009">
    <property type="protein sequence ID" value="REI41532.1"/>
    <property type="molecule type" value="Genomic_DNA"/>
</dbReference>
<protein>
    <submittedName>
        <fullName evidence="2">DUF554 family protein</fullName>
    </submittedName>
</protein>
<evidence type="ECO:0000313" key="3">
    <source>
        <dbReference type="Proteomes" id="UP000263486"/>
    </source>
</evidence>
<feature type="transmembrane region" description="Helical" evidence="1">
    <location>
        <begin position="6"/>
        <end position="22"/>
    </location>
</feature>
<dbReference type="InterPro" id="IPR007563">
    <property type="entry name" value="DUF554"/>
</dbReference>
<name>A0ABX9KHH8_9FUSO</name>
<dbReference type="PANTHER" id="PTHR36111">
    <property type="entry name" value="INNER MEMBRANE PROTEIN-RELATED"/>
    <property type="match status" value="1"/>
</dbReference>
<gene>
    <name evidence="2" type="ORF">DYH56_06380</name>
</gene>
<evidence type="ECO:0000313" key="2">
    <source>
        <dbReference type="EMBL" id="REI41532.1"/>
    </source>
</evidence>
<feature type="transmembrane region" description="Helical" evidence="1">
    <location>
        <begin position="125"/>
        <end position="145"/>
    </location>
</feature>
<keyword evidence="3" id="KW-1185">Reference proteome</keyword>
<feature type="transmembrane region" description="Helical" evidence="1">
    <location>
        <begin position="59"/>
        <end position="76"/>
    </location>
</feature>
<comment type="caution">
    <text evidence="2">The sequence shown here is derived from an EMBL/GenBank/DDBJ whole genome shotgun (WGS) entry which is preliminary data.</text>
</comment>
<organism evidence="2 3">
    <name type="scientific">Psychrilyobacter piezotolerans</name>
    <dbReference type="NCBI Taxonomy" id="2293438"/>
    <lineage>
        <taxon>Bacteria</taxon>
        <taxon>Fusobacteriati</taxon>
        <taxon>Fusobacteriota</taxon>
        <taxon>Fusobacteriia</taxon>
        <taxon>Fusobacteriales</taxon>
        <taxon>Fusobacteriaceae</taxon>
        <taxon>Psychrilyobacter</taxon>
    </lineage>
</organism>